<dbReference type="InterPro" id="IPR024476">
    <property type="entry name" value="DUF3861"/>
</dbReference>
<proteinExistence type="predicted"/>
<dbReference type="RefSeq" id="WP_310282780.1">
    <property type="nucleotide sequence ID" value="NZ_JAVDWQ010000012.1"/>
</dbReference>
<dbReference type="EMBL" id="JAVDWQ010000012">
    <property type="protein sequence ID" value="MDR7211422.1"/>
    <property type="molecule type" value="Genomic_DNA"/>
</dbReference>
<sequence length="97" mass="11485">MSEKKNNRYKILLQEIELKDGTQSGKSIEFEFENHDNILSLIEMTKDSDRFESKAENMEFIVGLKLFSEVMIRNRNNPLFEDFAPSFKEFMKKLKGK</sequence>
<evidence type="ECO:0008006" key="3">
    <source>
        <dbReference type="Google" id="ProtNLM"/>
    </source>
</evidence>
<dbReference type="Pfam" id="PF12977">
    <property type="entry name" value="DUF3861"/>
    <property type="match status" value="1"/>
</dbReference>
<gene>
    <name evidence="1" type="ORF">J2W48_003376</name>
</gene>
<dbReference type="Proteomes" id="UP001269081">
    <property type="component" value="Unassembled WGS sequence"/>
</dbReference>
<accession>A0ABU1YB12</accession>
<protein>
    <recommendedName>
        <fullName evidence="3">DUF3861 family protein</fullName>
    </recommendedName>
</protein>
<name>A0ABU1YB12_9FLAO</name>
<organism evidence="1 2">
    <name type="scientific">Flavobacterium piscis</name>
    <dbReference type="NCBI Taxonomy" id="1114874"/>
    <lineage>
        <taxon>Bacteria</taxon>
        <taxon>Pseudomonadati</taxon>
        <taxon>Bacteroidota</taxon>
        <taxon>Flavobacteriia</taxon>
        <taxon>Flavobacteriales</taxon>
        <taxon>Flavobacteriaceae</taxon>
        <taxon>Flavobacterium</taxon>
    </lineage>
</organism>
<evidence type="ECO:0000313" key="1">
    <source>
        <dbReference type="EMBL" id="MDR7211422.1"/>
    </source>
</evidence>
<comment type="caution">
    <text evidence="1">The sequence shown here is derived from an EMBL/GenBank/DDBJ whole genome shotgun (WGS) entry which is preliminary data.</text>
</comment>
<keyword evidence="2" id="KW-1185">Reference proteome</keyword>
<dbReference type="Gene3D" id="3.10.20.850">
    <property type="entry name" value="Protein of unknown function DUF3861"/>
    <property type="match status" value="1"/>
</dbReference>
<reference evidence="1 2" key="1">
    <citation type="submission" date="2023-07" db="EMBL/GenBank/DDBJ databases">
        <title>Sorghum-associated microbial communities from plants grown in Nebraska, USA.</title>
        <authorList>
            <person name="Schachtman D."/>
        </authorList>
    </citation>
    <scope>NUCLEOTIDE SEQUENCE [LARGE SCALE GENOMIC DNA]</scope>
    <source>
        <strain evidence="1 2">4129</strain>
    </source>
</reference>
<dbReference type="InterPro" id="IPR038194">
    <property type="entry name" value="DUF3861_sf"/>
</dbReference>
<evidence type="ECO:0000313" key="2">
    <source>
        <dbReference type="Proteomes" id="UP001269081"/>
    </source>
</evidence>